<protein>
    <submittedName>
        <fullName evidence="3">Uncharacterized protein</fullName>
    </submittedName>
</protein>
<comment type="caution">
    <text evidence="3">The sequence shown here is derived from an EMBL/GenBank/DDBJ whole genome shotgun (WGS) entry which is preliminary data.</text>
</comment>
<dbReference type="OrthoDB" id="10072022at2759"/>
<evidence type="ECO:0000313" key="4">
    <source>
        <dbReference type="Proteomes" id="UP000299102"/>
    </source>
</evidence>
<reference evidence="3 4" key="1">
    <citation type="journal article" date="2019" name="Commun. Biol.">
        <title>The bagworm genome reveals a unique fibroin gene that provides high tensile strength.</title>
        <authorList>
            <person name="Kono N."/>
            <person name="Nakamura H."/>
            <person name="Ohtoshi R."/>
            <person name="Tomita M."/>
            <person name="Numata K."/>
            <person name="Arakawa K."/>
        </authorList>
    </citation>
    <scope>NUCLEOTIDE SEQUENCE [LARGE SCALE GENOMIC DNA]</scope>
</reference>
<organism evidence="3 4">
    <name type="scientific">Eumeta variegata</name>
    <name type="common">Bagworm moth</name>
    <name type="synonym">Eumeta japonica</name>
    <dbReference type="NCBI Taxonomy" id="151549"/>
    <lineage>
        <taxon>Eukaryota</taxon>
        <taxon>Metazoa</taxon>
        <taxon>Ecdysozoa</taxon>
        <taxon>Arthropoda</taxon>
        <taxon>Hexapoda</taxon>
        <taxon>Insecta</taxon>
        <taxon>Pterygota</taxon>
        <taxon>Neoptera</taxon>
        <taxon>Endopterygota</taxon>
        <taxon>Lepidoptera</taxon>
        <taxon>Glossata</taxon>
        <taxon>Ditrysia</taxon>
        <taxon>Tineoidea</taxon>
        <taxon>Psychidae</taxon>
        <taxon>Oiketicinae</taxon>
        <taxon>Eumeta</taxon>
    </lineage>
</organism>
<proteinExistence type="predicted"/>
<sequence length="170" mass="19154">MEESLKLQEQRDLHISKIYDLEQQKVKLNDVKSQLEEKLDKAEIQVNKTLIDAGYCRTELQSQKSLQVSSSAALEVHRLEKAALTKQLAERSSKITELEKEINRLKLALTTRSAPVPSVPAKVTPAQQPPKQSSALNVQDPINEPILDNDAKEELEEPNVNDNNDFDTNL</sequence>
<feature type="coiled-coil region" evidence="1">
    <location>
        <begin position="81"/>
        <end position="108"/>
    </location>
</feature>
<evidence type="ECO:0000256" key="2">
    <source>
        <dbReference type="SAM" id="MobiDB-lite"/>
    </source>
</evidence>
<feature type="compositionally biased region" description="Polar residues" evidence="2">
    <location>
        <begin position="160"/>
        <end position="170"/>
    </location>
</feature>
<gene>
    <name evidence="3" type="ORF">EVAR_50219_1</name>
</gene>
<keyword evidence="4" id="KW-1185">Reference proteome</keyword>
<keyword evidence="1" id="KW-0175">Coiled coil</keyword>
<feature type="coiled-coil region" evidence="1">
    <location>
        <begin position="18"/>
        <end position="52"/>
    </location>
</feature>
<feature type="compositionally biased region" description="Polar residues" evidence="2">
    <location>
        <begin position="125"/>
        <end position="137"/>
    </location>
</feature>
<dbReference type="EMBL" id="BGZK01000678">
    <property type="protein sequence ID" value="GBP55802.1"/>
    <property type="molecule type" value="Genomic_DNA"/>
</dbReference>
<name>A0A4C1WYQ5_EUMVA</name>
<dbReference type="AlphaFoldDB" id="A0A4C1WYQ5"/>
<feature type="region of interest" description="Disordered" evidence="2">
    <location>
        <begin position="115"/>
        <end position="170"/>
    </location>
</feature>
<evidence type="ECO:0000256" key="1">
    <source>
        <dbReference type="SAM" id="Coils"/>
    </source>
</evidence>
<accession>A0A4C1WYQ5</accession>
<dbReference type="Proteomes" id="UP000299102">
    <property type="component" value="Unassembled WGS sequence"/>
</dbReference>
<evidence type="ECO:0000313" key="3">
    <source>
        <dbReference type="EMBL" id="GBP55802.1"/>
    </source>
</evidence>